<dbReference type="OrthoDB" id="134985at2"/>
<protein>
    <submittedName>
        <fullName evidence="5">AAA family ATPase</fullName>
    </submittedName>
</protein>
<dbReference type="SMART" id="SM00382">
    <property type="entry name" value="AAA"/>
    <property type="match status" value="1"/>
</dbReference>
<feature type="domain" description="HTH luxR-type" evidence="4">
    <location>
        <begin position="847"/>
        <end position="912"/>
    </location>
</feature>
<dbReference type="CDD" id="cd06170">
    <property type="entry name" value="LuxR_C_like"/>
    <property type="match status" value="1"/>
</dbReference>
<dbReference type="InterPro" id="IPR036388">
    <property type="entry name" value="WH-like_DNA-bd_sf"/>
</dbReference>
<evidence type="ECO:0000256" key="2">
    <source>
        <dbReference type="ARBA" id="ARBA00023125"/>
    </source>
</evidence>
<dbReference type="SUPFAM" id="SSF46894">
    <property type="entry name" value="C-terminal effector domain of the bipartite response regulators"/>
    <property type="match status" value="1"/>
</dbReference>
<evidence type="ECO:0000256" key="3">
    <source>
        <dbReference type="ARBA" id="ARBA00023163"/>
    </source>
</evidence>
<dbReference type="PROSITE" id="PS50043">
    <property type="entry name" value="HTH_LUXR_2"/>
    <property type="match status" value="1"/>
</dbReference>
<sequence length="916" mass="100955">MPLGPPTAATKFQPPTPVMSWVERKRLTAVLAAGGNKRLALLHGPAGYGKSTLAAQWVAELADDNFVIAWFSLDKDDNNTIWFMSHLIESLLKAGTELDPQLLQLLQERPDDAEKYVVPSIINALAESRRPTVIALDDWHRILDPRARAVLERLLDEGPESLRFVITSRTRNGLPLGRLRVRDQLVEVDATSLRFDHRESWQLLVGINRLELTNDDIDSLLESTDGWAAALQLTSLSLRGQSDVSGIVQKISGRHQAIGEYLAENVLDTLEPEVLDFLLSTSVTERTCADLASTLSGVRRGQAMLEKVQARDLFLQPLDVDGSWYRYHHLFVEYLRKRLERDEPDRVAELHRKAAHWYAEHNHTSEAVDHALAAGDIEFAVDVVESDAMLKVEHSQMSTLLAMVEKLPPARVGPRPRLQMAIAWANCLLHFPIESRTALEQAEILLGPDSALGTEDQEELRLEALVVRRCLEMYADQIVLTNDLRVLVLESTKPLRPWIVSVAANIATYAELQKGSFAAAMATQDAARVAHDQTSGPFSEVYGHCFAGLAAFAQLDIDTAQRHLEAALELGRRSAGRQSHAAKLAGGLLGQLLYLRGAFGEAEKLLVEAQELGAHAGVADFMMATYSTLARLQALRGDVEGSTQTIEAGEQIAAALDLPRLSTRLMADRANLGLPWQDDGRTAFSYPHITDAVDDSRELATLASMLLSGQPGNASTTAALAAKLLAQRREHGNKDEILHARLALAEALQAAGHQEEAEAEFKDVLTICHGLDLPMVLVERRQNCRELLRSLSGAVESGAWVPRNAAAIHAFIGRILDLGKLFGQDSSGAITWAKESMEPATTALVPGRRDAPMLSEREREILIMVDRGLSNREIAQSLYIGINTVKWYLKSLFVTFGVSNRQQCVDAARELQLLDQ</sequence>
<dbReference type="Gene3D" id="1.25.40.10">
    <property type="entry name" value="Tetratricopeptide repeat domain"/>
    <property type="match status" value="1"/>
</dbReference>
<keyword evidence="3" id="KW-0804">Transcription</keyword>
<dbReference type="EMBL" id="VOBL01000020">
    <property type="protein sequence ID" value="KAA0974216.1"/>
    <property type="molecule type" value="Genomic_DNA"/>
</dbReference>
<evidence type="ECO:0000256" key="1">
    <source>
        <dbReference type="ARBA" id="ARBA00023015"/>
    </source>
</evidence>
<proteinExistence type="predicted"/>
<dbReference type="AlphaFoldDB" id="A0A5B0E6I3"/>
<comment type="caution">
    <text evidence="5">The sequence shown here is derived from an EMBL/GenBank/DDBJ whole genome shotgun (WGS) entry which is preliminary data.</text>
</comment>
<gene>
    <name evidence="5" type="ORF">FQ154_16400</name>
</gene>
<dbReference type="Gene3D" id="3.40.50.300">
    <property type="entry name" value="P-loop containing nucleotide triphosphate hydrolases"/>
    <property type="match status" value="1"/>
</dbReference>
<dbReference type="Pfam" id="PF25873">
    <property type="entry name" value="WHD_MalT"/>
    <property type="match status" value="1"/>
</dbReference>
<dbReference type="PRINTS" id="PR00038">
    <property type="entry name" value="HTHLUXR"/>
</dbReference>
<name>A0A5B0E6I3_9MICC</name>
<dbReference type="GO" id="GO:0006355">
    <property type="term" value="P:regulation of DNA-templated transcription"/>
    <property type="evidence" value="ECO:0007669"/>
    <property type="project" value="InterPro"/>
</dbReference>
<dbReference type="Gene3D" id="1.10.10.10">
    <property type="entry name" value="Winged helix-like DNA-binding domain superfamily/Winged helix DNA-binding domain"/>
    <property type="match status" value="1"/>
</dbReference>
<dbReference type="SMART" id="SM00421">
    <property type="entry name" value="HTH_LUXR"/>
    <property type="match status" value="1"/>
</dbReference>
<keyword evidence="2" id="KW-0238">DNA-binding</keyword>
<dbReference type="InterPro" id="IPR027417">
    <property type="entry name" value="P-loop_NTPase"/>
</dbReference>
<dbReference type="Proteomes" id="UP000323856">
    <property type="component" value="Unassembled WGS sequence"/>
</dbReference>
<organism evidence="5 6">
    <name type="scientific">Paeniglutamicibacter gangotriensis</name>
    <dbReference type="NCBI Taxonomy" id="254787"/>
    <lineage>
        <taxon>Bacteria</taxon>
        <taxon>Bacillati</taxon>
        <taxon>Actinomycetota</taxon>
        <taxon>Actinomycetes</taxon>
        <taxon>Micrococcales</taxon>
        <taxon>Micrococcaceae</taxon>
        <taxon>Paeniglutamicibacter</taxon>
    </lineage>
</organism>
<evidence type="ECO:0000259" key="4">
    <source>
        <dbReference type="PROSITE" id="PS50043"/>
    </source>
</evidence>
<dbReference type="InterPro" id="IPR059106">
    <property type="entry name" value="WHD_MalT"/>
</dbReference>
<dbReference type="InterPro" id="IPR003593">
    <property type="entry name" value="AAA+_ATPase"/>
</dbReference>
<dbReference type="PANTHER" id="PTHR44688">
    <property type="entry name" value="DNA-BINDING TRANSCRIPTIONAL ACTIVATOR DEVR_DOSR"/>
    <property type="match status" value="1"/>
</dbReference>
<dbReference type="PANTHER" id="PTHR44688:SF16">
    <property type="entry name" value="DNA-BINDING TRANSCRIPTIONAL ACTIVATOR DEVR_DOSR"/>
    <property type="match status" value="1"/>
</dbReference>
<accession>A0A5B0E6I3</accession>
<evidence type="ECO:0000313" key="5">
    <source>
        <dbReference type="EMBL" id="KAA0974216.1"/>
    </source>
</evidence>
<dbReference type="Pfam" id="PF13191">
    <property type="entry name" value="AAA_16"/>
    <property type="match status" value="1"/>
</dbReference>
<dbReference type="SUPFAM" id="SSF52540">
    <property type="entry name" value="P-loop containing nucleoside triphosphate hydrolases"/>
    <property type="match status" value="1"/>
</dbReference>
<evidence type="ECO:0000313" key="6">
    <source>
        <dbReference type="Proteomes" id="UP000323856"/>
    </source>
</evidence>
<dbReference type="InterPro" id="IPR016032">
    <property type="entry name" value="Sig_transdc_resp-reg_C-effctor"/>
</dbReference>
<dbReference type="Pfam" id="PF00196">
    <property type="entry name" value="GerE"/>
    <property type="match status" value="1"/>
</dbReference>
<dbReference type="GO" id="GO:0003677">
    <property type="term" value="F:DNA binding"/>
    <property type="evidence" value="ECO:0007669"/>
    <property type="project" value="UniProtKB-KW"/>
</dbReference>
<dbReference type="InterPro" id="IPR011990">
    <property type="entry name" value="TPR-like_helical_dom_sf"/>
</dbReference>
<dbReference type="InterPro" id="IPR000792">
    <property type="entry name" value="Tscrpt_reg_LuxR_C"/>
</dbReference>
<keyword evidence="1" id="KW-0805">Transcription regulation</keyword>
<dbReference type="InterPro" id="IPR041664">
    <property type="entry name" value="AAA_16"/>
</dbReference>
<reference evidence="5 6" key="1">
    <citation type="submission" date="2019-07" db="EMBL/GenBank/DDBJ databases">
        <title>Analysis of the biochemical properties, biological activity and biotechnological potential of siderophores and biosurfactants produced by Antarctic psychrotolerant bacteria.</title>
        <authorList>
            <person name="Styczynski M."/>
            <person name="Krucon T."/>
            <person name="Decewicz P."/>
            <person name="Dziewit L."/>
        </authorList>
    </citation>
    <scope>NUCLEOTIDE SEQUENCE [LARGE SCALE GENOMIC DNA]</scope>
    <source>
        <strain evidence="5 6">ANT_H27</strain>
    </source>
</reference>